<dbReference type="GO" id="GO:0022857">
    <property type="term" value="F:transmembrane transporter activity"/>
    <property type="evidence" value="ECO:0007669"/>
    <property type="project" value="InterPro"/>
</dbReference>
<proteinExistence type="predicted"/>
<dbReference type="EMBL" id="CP000472">
    <property type="protein sequence ID" value="ACJ30112.1"/>
    <property type="molecule type" value="Genomic_DNA"/>
</dbReference>
<dbReference type="PROSITE" id="PS50850">
    <property type="entry name" value="MFS"/>
    <property type="match status" value="1"/>
</dbReference>
<gene>
    <name evidence="3" type="ordered locus">swp_3413</name>
</gene>
<dbReference type="OrthoDB" id="6267486at2"/>
<dbReference type="Proteomes" id="UP000000753">
    <property type="component" value="Chromosome"/>
</dbReference>
<evidence type="ECO:0000313" key="4">
    <source>
        <dbReference type="Proteomes" id="UP000000753"/>
    </source>
</evidence>
<evidence type="ECO:0000259" key="2">
    <source>
        <dbReference type="PROSITE" id="PS50850"/>
    </source>
</evidence>
<reference evidence="3 4" key="1">
    <citation type="journal article" date="2008" name="PLoS ONE">
        <title>Environmental adaptation: genomic analysis of the piezotolerant and psychrotolerant deep-sea iron reducing bacterium Shewanella piezotolerans WP3.</title>
        <authorList>
            <person name="Wang F."/>
            <person name="Wang J."/>
            <person name="Jian H."/>
            <person name="Zhang B."/>
            <person name="Li S."/>
            <person name="Wang F."/>
            <person name="Zeng X."/>
            <person name="Gao L."/>
            <person name="Bartlett D.H."/>
            <person name="Yu J."/>
            <person name="Hu S."/>
            <person name="Xiao X."/>
        </authorList>
    </citation>
    <scope>NUCLEOTIDE SEQUENCE [LARGE SCALE GENOMIC DNA]</scope>
    <source>
        <strain evidence="4">WP3 / JCM 13877</strain>
    </source>
</reference>
<keyword evidence="1" id="KW-0812">Transmembrane</keyword>
<name>B8CRV4_SHEPW</name>
<dbReference type="STRING" id="225849.swp_3413"/>
<dbReference type="AlphaFoldDB" id="B8CRV4"/>
<feature type="transmembrane region" description="Helical" evidence="1">
    <location>
        <begin position="58"/>
        <end position="77"/>
    </location>
</feature>
<organism evidence="3 4">
    <name type="scientific">Shewanella piezotolerans (strain WP3 / JCM 13877)</name>
    <dbReference type="NCBI Taxonomy" id="225849"/>
    <lineage>
        <taxon>Bacteria</taxon>
        <taxon>Pseudomonadati</taxon>
        <taxon>Pseudomonadota</taxon>
        <taxon>Gammaproteobacteria</taxon>
        <taxon>Alteromonadales</taxon>
        <taxon>Shewanellaceae</taxon>
        <taxon>Shewanella</taxon>
    </lineage>
</organism>
<feature type="transmembrane region" description="Helical" evidence="1">
    <location>
        <begin position="28"/>
        <end position="51"/>
    </location>
</feature>
<feature type="domain" description="Major facilitator superfamily (MFS) profile" evidence="2">
    <location>
        <begin position="1"/>
        <end position="103"/>
    </location>
</feature>
<sequence length="103" mass="11269">MSFILFSLTFNFKPLFNSEKFNITSRALAAIFAGYLTAATGSALLAIVIPLAPVQSTLTAMMLSFSIYTAAIIWVFSVKSHLVAWRDLLSLSGVFYLLIKLIG</sequence>
<dbReference type="HOGENOM" id="CLU_159285_2_1_6"/>
<protein>
    <recommendedName>
        <fullName evidence="2">Major facilitator superfamily (MFS) profile domain-containing protein</fullName>
    </recommendedName>
</protein>
<keyword evidence="1" id="KW-1133">Transmembrane helix</keyword>
<dbReference type="eggNOG" id="ENOG5032ZKY">
    <property type="taxonomic scope" value="Bacteria"/>
</dbReference>
<evidence type="ECO:0000256" key="1">
    <source>
        <dbReference type="SAM" id="Phobius"/>
    </source>
</evidence>
<keyword evidence="4" id="KW-1185">Reference proteome</keyword>
<keyword evidence="1" id="KW-0472">Membrane</keyword>
<accession>B8CRV4</accession>
<dbReference type="InterPro" id="IPR020846">
    <property type="entry name" value="MFS_dom"/>
</dbReference>
<dbReference type="KEGG" id="swp:swp_3413"/>
<evidence type="ECO:0000313" key="3">
    <source>
        <dbReference type="EMBL" id="ACJ30112.1"/>
    </source>
</evidence>